<protein>
    <submittedName>
        <fullName evidence="2">Uncharacterized protein</fullName>
    </submittedName>
</protein>
<keyword evidence="1" id="KW-0812">Transmembrane</keyword>
<evidence type="ECO:0000313" key="2">
    <source>
        <dbReference type="EMBL" id="MBI4210186.1"/>
    </source>
</evidence>
<reference evidence="2" key="1">
    <citation type="submission" date="2020-07" db="EMBL/GenBank/DDBJ databases">
        <title>Huge and variable diversity of episymbiotic CPR bacteria and DPANN archaea in groundwater ecosystems.</title>
        <authorList>
            <person name="He C.Y."/>
            <person name="Keren R."/>
            <person name="Whittaker M."/>
            <person name="Farag I.F."/>
            <person name="Doudna J."/>
            <person name="Cate J.H.D."/>
            <person name="Banfield J.F."/>
        </authorList>
    </citation>
    <scope>NUCLEOTIDE SEQUENCE</scope>
    <source>
        <strain evidence="2">NC_groundwater_1296_Ag_S-0.2um_52_80</strain>
    </source>
</reference>
<feature type="transmembrane region" description="Helical" evidence="1">
    <location>
        <begin position="55"/>
        <end position="79"/>
    </location>
</feature>
<evidence type="ECO:0000313" key="3">
    <source>
        <dbReference type="Proteomes" id="UP000732298"/>
    </source>
</evidence>
<gene>
    <name evidence="2" type="ORF">HY544_01615</name>
</gene>
<evidence type="ECO:0000256" key="1">
    <source>
        <dbReference type="SAM" id="Phobius"/>
    </source>
</evidence>
<keyword evidence="1" id="KW-0472">Membrane</keyword>
<feature type="transmembrane region" description="Helical" evidence="1">
    <location>
        <begin position="91"/>
        <end position="115"/>
    </location>
</feature>
<feature type="transmembrane region" description="Helical" evidence="1">
    <location>
        <begin position="135"/>
        <end position="163"/>
    </location>
</feature>
<name>A0A8T3YLK2_9ARCH</name>
<proteinExistence type="predicted"/>
<organism evidence="2 3">
    <name type="scientific">Candidatus Iainarchaeum sp</name>
    <dbReference type="NCBI Taxonomy" id="3101447"/>
    <lineage>
        <taxon>Archaea</taxon>
        <taxon>Candidatus Iainarchaeota</taxon>
        <taxon>Candidatus Iainarchaeia</taxon>
        <taxon>Candidatus Iainarchaeales</taxon>
        <taxon>Candidatus Iainarchaeaceae</taxon>
        <taxon>Candidatus Iainarchaeum</taxon>
    </lineage>
</organism>
<dbReference type="AlphaFoldDB" id="A0A8T3YLK2"/>
<sequence length="165" mass="16367">MGANETFGKVWKKSAMIGAGWGLVSGIISLGTVAMFRPEVLAAANSAEALGKAGILVIIGFALLGLGILVNLITGYLAAKENGSTEMGEAAIAGLLGGVVFGAAMFVLNTIFSVLNVALGYTTGASQAFGLAAVIVGQLIGAVVGIPISAVIALVGGIIYTAIKK</sequence>
<comment type="caution">
    <text evidence="2">The sequence shown here is derived from an EMBL/GenBank/DDBJ whole genome shotgun (WGS) entry which is preliminary data.</text>
</comment>
<dbReference type="Proteomes" id="UP000732298">
    <property type="component" value="Unassembled WGS sequence"/>
</dbReference>
<feature type="transmembrane region" description="Helical" evidence="1">
    <location>
        <begin position="15"/>
        <end position="35"/>
    </location>
</feature>
<keyword evidence="1" id="KW-1133">Transmembrane helix</keyword>
<accession>A0A8T3YLK2</accession>
<dbReference type="EMBL" id="JACQPB010000022">
    <property type="protein sequence ID" value="MBI4210186.1"/>
    <property type="molecule type" value="Genomic_DNA"/>
</dbReference>